<dbReference type="SUPFAM" id="SSF53756">
    <property type="entry name" value="UDP-Glycosyltransferase/glycogen phosphorylase"/>
    <property type="match status" value="1"/>
</dbReference>
<reference evidence="2" key="1">
    <citation type="journal article" date="2019" name="Int. J. Syst. Evol. Microbiol.">
        <title>The Global Catalogue of Microorganisms (GCM) 10K type strain sequencing project: providing services to taxonomists for standard genome sequencing and annotation.</title>
        <authorList>
            <consortium name="The Broad Institute Genomics Platform"/>
            <consortium name="The Broad Institute Genome Sequencing Center for Infectious Disease"/>
            <person name="Wu L."/>
            <person name="Ma J."/>
        </authorList>
    </citation>
    <scope>NUCLEOTIDE SEQUENCE [LARGE SCALE GENOMIC DNA]</scope>
    <source>
        <strain evidence="2">KCTC 22671</strain>
    </source>
</reference>
<protein>
    <recommendedName>
        <fullName evidence="3">Glycosyltransferase</fullName>
    </recommendedName>
</protein>
<evidence type="ECO:0000313" key="2">
    <source>
        <dbReference type="Proteomes" id="UP001597534"/>
    </source>
</evidence>
<dbReference type="RefSeq" id="WP_379810536.1">
    <property type="nucleotide sequence ID" value="NZ_JBHUPC010000010.1"/>
</dbReference>
<dbReference type="EMBL" id="JBHUPC010000010">
    <property type="protein sequence ID" value="MFD2891008.1"/>
    <property type="molecule type" value="Genomic_DNA"/>
</dbReference>
<organism evidence="1 2">
    <name type="scientific">Flavobacterium chuncheonense</name>
    <dbReference type="NCBI Taxonomy" id="2026653"/>
    <lineage>
        <taxon>Bacteria</taxon>
        <taxon>Pseudomonadati</taxon>
        <taxon>Bacteroidota</taxon>
        <taxon>Flavobacteriia</taxon>
        <taxon>Flavobacteriales</taxon>
        <taxon>Flavobacteriaceae</taxon>
        <taxon>Flavobacterium</taxon>
    </lineage>
</organism>
<name>A0ABW5YJ51_9FLAO</name>
<accession>A0ABW5YJ51</accession>
<keyword evidence="2" id="KW-1185">Reference proteome</keyword>
<proteinExistence type="predicted"/>
<evidence type="ECO:0000313" key="1">
    <source>
        <dbReference type="EMBL" id="MFD2891008.1"/>
    </source>
</evidence>
<sequence>MKFLVLVQDLRVSGTSEGIVSRSFLAKLRKIYPEAYIEVHYIIHTDTEDKLDLLPVNAITKHLVNSKIPAYVTFLNRFYWRLFHTSLKERYIQKQFANYIKKIDYKAFDNILVRSAGINHEMILALKDLPILKKAIINFHDPYPLTWYYGGKTKVSALELFRLKQMMNIVQQVHGITSSAQCMAHDLQQLYAYNKKIFTLTHQYDASVFDWSDRNPIRKKERNISISYHGALMFGRNIKNVLWAYEELLLENPKYVELTEFILRLRGDGIANLKEQFRNTENIKILDCLNFVSSAQEQIQESDIVLILENGPLYCNTLVGKAPFLAANEKPVLCISPEKSELRNIIQDERCIADMNNKNEIKEKLKNLIENRLVASEQFFPFGNYFSEQNFMKQVKDVIQSN</sequence>
<gene>
    <name evidence="1" type="ORF">ACFS5J_03160</name>
</gene>
<evidence type="ECO:0008006" key="3">
    <source>
        <dbReference type="Google" id="ProtNLM"/>
    </source>
</evidence>
<dbReference type="Proteomes" id="UP001597534">
    <property type="component" value="Unassembled WGS sequence"/>
</dbReference>
<dbReference type="Gene3D" id="3.40.50.2000">
    <property type="entry name" value="Glycogen Phosphorylase B"/>
    <property type="match status" value="2"/>
</dbReference>
<comment type="caution">
    <text evidence="1">The sequence shown here is derived from an EMBL/GenBank/DDBJ whole genome shotgun (WGS) entry which is preliminary data.</text>
</comment>